<dbReference type="AlphaFoldDB" id="A0AA34TNH9"/>
<sequence>MMGMLEASHHISVLLIFNSQPIAALNKYGVLRYRMWMLVK</sequence>
<proteinExistence type="predicted"/>
<dbReference type="Proteomes" id="UP000194136">
    <property type="component" value="Chromosome 1"/>
</dbReference>
<evidence type="ECO:0000313" key="2">
    <source>
        <dbReference type="Proteomes" id="UP000194136"/>
    </source>
</evidence>
<accession>A0AA34TNH9</accession>
<name>A0AA34TNH9_9VIBR</name>
<dbReference type="EMBL" id="CP017916">
    <property type="protein sequence ID" value="ARP38064.1"/>
    <property type="molecule type" value="Genomic_DNA"/>
</dbReference>
<protein>
    <submittedName>
        <fullName evidence="1">Uncharacterized protein</fullName>
    </submittedName>
</protein>
<keyword evidence="2" id="KW-1185">Reference proteome</keyword>
<dbReference type="KEGG" id="vsy:K08M4_13080"/>
<gene>
    <name evidence="1" type="ORF">K08M4_13080</name>
</gene>
<evidence type="ECO:0000313" key="1">
    <source>
        <dbReference type="EMBL" id="ARP38064.1"/>
    </source>
</evidence>
<reference evidence="1 2" key="1">
    <citation type="submission" date="2016-10" db="EMBL/GenBank/DDBJ databases">
        <title>The High Quality Genome of Vibrio splendidus K08M4.</title>
        <authorList>
            <person name="Wendling C."/>
            <person name="Chibani C.M."/>
            <person name="Hertel R."/>
            <person name="Sproer C."/>
            <person name="Bunk B."/>
            <person name="Overmann J."/>
            <person name="Roth O."/>
            <person name="Liesegang H."/>
        </authorList>
    </citation>
    <scope>NUCLEOTIDE SEQUENCE [LARGE SCALE GENOMIC DNA]</scope>
    <source>
        <strain evidence="1 2">K08M4</strain>
    </source>
</reference>
<organism evidence="1 2">
    <name type="scientific">Vibrio syngnathi</name>
    <dbReference type="NCBI Taxonomy" id="3034029"/>
    <lineage>
        <taxon>Bacteria</taxon>
        <taxon>Pseudomonadati</taxon>
        <taxon>Pseudomonadota</taxon>
        <taxon>Gammaproteobacteria</taxon>
        <taxon>Vibrionales</taxon>
        <taxon>Vibrionaceae</taxon>
        <taxon>Vibrio</taxon>
    </lineage>
</organism>